<evidence type="ECO:0000313" key="7">
    <source>
        <dbReference type="Proteomes" id="UP001280121"/>
    </source>
</evidence>
<dbReference type="InterPro" id="IPR038765">
    <property type="entry name" value="Papain-like_cys_pep_sf"/>
</dbReference>
<comment type="similarity">
    <text evidence="1">Belongs to the peptidase C48 family.</text>
</comment>
<dbReference type="Gene3D" id="3.40.395.10">
    <property type="entry name" value="Adenoviral Proteinase, Chain A"/>
    <property type="match status" value="1"/>
</dbReference>
<evidence type="ECO:0000313" key="6">
    <source>
        <dbReference type="EMBL" id="KAK2652992.1"/>
    </source>
</evidence>
<proteinExistence type="inferred from homology"/>
<dbReference type="Pfam" id="PF02902">
    <property type="entry name" value="Peptidase_C48"/>
    <property type="match status" value="1"/>
</dbReference>
<feature type="compositionally biased region" description="Polar residues" evidence="4">
    <location>
        <begin position="27"/>
        <end position="38"/>
    </location>
</feature>
<name>A0AAE0CJ23_9ROSI</name>
<evidence type="ECO:0000256" key="2">
    <source>
        <dbReference type="ARBA" id="ARBA00022670"/>
    </source>
</evidence>
<evidence type="ECO:0000259" key="5">
    <source>
        <dbReference type="PROSITE" id="PS50600"/>
    </source>
</evidence>
<dbReference type="EMBL" id="JANJYI010000004">
    <property type="protein sequence ID" value="KAK2652992.1"/>
    <property type="molecule type" value="Genomic_DNA"/>
</dbReference>
<evidence type="ECO:0000256" key="4">
    <source>
        <dbReference type="SAM" id="MobiDB-lite"/>
    </source>
</evidence>
<evidence type="ECO:0000256" key="3">
    <source>
        <dbReference type="ARBA" id="ARBA00022801"/>
    </source>
</evidence>
<gene>
    <name evidence="6" type="ORF">Ddye_012848</name>
</gene>
<protein>
    <recommendedName>
        <fullName evidence="5">Ubiquitin-like protease family profile domain-containing protein</fullName>
    </recommendedName>
</protein>
<dbReference type="SUPFAM" id="SSF54001">
    <property type="entry name" value="Cysteine proteinases"/>
    <property type="match status" value="1"/>
</dbReference>
<dbReference type="PROSITE" id="PS50600">
    <property type="entry name" value="ULP_PROTEASE"/>
    <property type="match status" value="1"/>
</dbReference>
<evidence type="ECO:0000256" key="1">
    <source>
        <dbReference type="ARBA" id="ARBA00005234"/>
    </source>
</evidence>
<accession>A0AAE0CJ23</accession>
<keyword evidence="2" id="KW-0645">Protease</keyword>
<dbReference type="AlphaFoldDB" id="A0AAE0CJ23"/>
<sequence>MQEAYNIYGLSYALLETSSKQNRRLRGSSTGLGSTVTPHETPPYPTDIVGSSHGVPHPPTVIAVTSHGISPPPKDTSGLSHGIPPPPTVTAGSSHGIPLALPIPRARKHWWQLLSPYTDPTRPKRPMTMPATLEHTFNPTPLVDAGKLEAYKAYKKNRPPWGLHDVDIMEPVDMGWFHKFEENYMELFDSVLIPCNIGCQYWLVVSVDLIARMIHILDPFRQEIPISIRKRHVWPLRLFLPSMLHQSGFHDDRPSSREKFKRENKAFGVSLLSKITLPQQHTSGNCGVHTLRLIEYILANRIQHDWTEDDMPTIREKMTVEVFCNSQPQF</sequence>
<comment type="caution">
    <text evidence="6">The sequence shown here is derived from an EMBL/GenBank/DDBJ whole genome shotgun (WGS) entry which is preliminary data.</text>
</comment>
<organism evidence="6 7">
    <name type="scientific">Dipteronia dyeriana</name>
    <dbReference type="NCBI Taxonomy" id="168575"/>
    <lineage>
        <taxon>Eukaryota</taxon>
        <taxon>Viridiplantae</taxon>
        <taxon>Streptophyta</taxon>
        <taxon>Embryophyta</taxon>
        <taxon>Tracheophyta</taxon>
        <taxon>Spermatophyta</taxon>
        <taxon>Magnoliopsida</taxon>
        <taxon>eudicotyledons</taxon>
        <taxon>Gunneridae</taxon>
        <taxon>Pentapetalae</taxon>
        <taxon>rosids</taxon>
        <taxon>malvids</taxon>
        <taxon>Sapindales</taxon>
        <taxon>Sapindaceae</taxon>
        <taxon>Hippocastanoideae</taxon>
        <taxon>Acereae</taxon>
        <taxon>Dipteronia</taxon>
    </lineage>
</organism>
<feature type="domain" description="Ubiquitin-like protease family profile" evidence="5">
    <location>
        <begin position="69"/>
        <end position="297"/>
    </location>
</feature>
<reference evidence="6" key="1">
    <citation type="journal article" date="2023" name="Plant J.">
        <title>Genome sequences and population genomics provide insights into the demographic history, inbreeding, and mutation load of two 'living fossil' tree species of Dipteronia.</title>
        <authorList>
            <person name="Feng Y."/>
            <person name="Comes H.P."/>
            <person name="Chen J."/>
            <person name="Zhu S."/>
            <person name="Lu R."/>
            <person name="Zhang X."/>
            <person name="Li P."/>
            <person name="Qiu J."/>
            <person name="Olsen K.M."/>
            <person name="Qiu Y."/>
        </authorList>
    </citation>
    <scope>NUCLEOTIDE SEQUENCE</scope>
    <source>
        <strain evidence="6">KIB01</strain>
    </source>
</reference>
<dbReference type="InterPro" id="IPR003653">
    <property type="entry name" value="Peptidase_C48_C"/>
</dbReference>
<keyword evidence="7" id="KW-1185">Reference proteome</keyword>
<keyword evidence="3" id="KW-0378">Hydrolase</keyword>
<dbReference type="GO" id="GO:0008234">
    <property type="term" value="F:cysteine-type peptidase activity"/>
    <property type="evidence" value="ECO:0007669"/>
    <property type="project" value="InterPro"/>
</dbReference>
<dbReference type="GO" id="GO:0006508">
    <property type="term" value="P:proteolysis"/>
    <property type="evidence" value="ECO:0007669"/>
    <property type="project" value="UniProtKB-KW"/>
</dbReference>
<feature type="region of interest" description="Disordered" evidence="4">
    <location>
        <begin position="21"/>
        <end position="40"/>
    </location>
</feature>
<dbReference type="Proteomes" id="UP001280121">
    <property type="component" value="Unassembled WGS sequence"/>
</dbReference>